<dbReference type="EMBL" id="SNXK01000005">
    <property type="protein sequence ID" value="TDP33071.1"/>
    <property type="molecule type" value="Genomic_DNA"/>
</dbReference>
<evidence type="ECO:0000313" key="1">
    <source>
        <dbReference type="EMBL" id="TDP33071.1"/>
    </source>
</evidence>
<keyword evidence="2" id="KW-1185">Reference proteome</keyword>
<gene>
    <name evidence="1" type="ORF">DFR75_105309</name>
</gene>
<sequence length="116" mass="13701">MQRGHADNTDRRLVIFEQCKRYAKERYSMNVVRRSVYGIESPESPLIQTVVLVVALFAEECYVRSFYGEKPANMFLYRYVDIRNKVAVTFRRNRTHSFRLKNRHTAGDCTACDIKQ</sequence>
<organism evidence="1 2">
    <name type="scientific">Nocardia ignorata</name>
    <dbReference type="NCBI Taxonomy" id="145285"/>
    <lineage>
        <taxon>Bacteria</taxon>
        <taxon>Bacillati</taxon>
        <taxon>Actinomycetota</taxon>
        <taxon>Actinomycetes</taxon>
        <taxon>Mycobacteriales</taxon>
        <taxon>Nocardiaceae</taxon>
        <taxon>Nocardia</taxon>
    </lineage>
</organism>
<name>A0A4R6P660_NOCIG</name>
<reference evidence="1 2" key="1">
    <citation type="submission" date="2019-03" db="EMBL/GenBank/DDBJ databases">
        <title>Genomic Encyclopedia of Type Strains, Phase IV (KMG-IV): sequencing the most valuable type-strain genomes for metagenomic binning, comparative biology and taxonomic classification.</title>
        <authorList>
            <person name="Goeker M."/>
        </authorList>
    </citation>
    <scope>NUCLEOTIDE SEQUENCE [LARGE SCALE GENOMIC DNA]</scope>
    <source>
        <strain evidence="1 2">DSM 44496</strain>
    </source>
</reference>
<dbReference type="Proteomes" id="UP000295087">
    <property type="component" value="Unassembled WGS sequence"/>
</dbReference>
<evidence type="ECO:0000313" key="2">
    <source>
        <dbReference type="Proteomes" id="UP000295087"/>
    </source>
</evidence>
<proteinExistence type="predicted"/>
<accession>A0A4R6P660</accession>
<dbReference type="AlphaFoldDB" id="A0A4R6P660"/>
<protein>
    <submittedName>
        <fullName evidence="1">Uncharacterized protein</fullName>
    </submittedName>
</protein>
<comment type="caution">
    <text evidence="1">The sequence shown here is derived from an EMBL/GenBank/DDBJ whole genome shotgun (WGS) entry which is preliminary data.</text>
</comment>